<keyword evidence="5 10" id="KW-0812">Transmembrane</keyword>
<feature type="compositionally biased region" description="Low complexity" evidence="9">
    <location>
        <begin position="518"/>
        <end position="528"/>
    </location>
</feature>
<dbReference type="GO" id="GO:0005524">
    <property type="term" value="F:ATP binding"/>
    <property type="evidence" value="ECO:0007669"/>
    <property type="project" value="InterPro"/>
</dbReference>
<dbReference type="GO" id="GO:0030008">
    <property type="term" value="C:TRAPP complex"/>
    <property type="evidence" value="ECO:0000318"/>
    <property type="project" value="GO_Central"/>
</dbReference>
<organism evidence="11 12">
    <name type="scientific">Pristionchus pacificus</name>
    <name type="common">Parasitic nematode worm</name>
    <dbReference type="NCBI Taxonomy" id="54126"/>
    <lineage>
        <taxon>Eukaryota</taxon>
        <taxon>Metazoa</taxon>
        <taxon>Ecdysozoa</taxon>
        <taxon>Nematoda</taxon>
        <taxon>Chromadorea</taxon>
        <taxon>Rhabditida</taxon>
        <taxon>Rhabditina</taxon>
        <taxon>Diplogasteromorpha</taxon>
        <taxon>Diplogasteroidea</taxon>
        <taxon>Neodiplogasteridae</taxon>
        <taxon>Pristionchus</taxon>
    </lineage>
</organism>
<evidence type="ECO:0000256" key="7">
    <source>
        <dbReference type="ARBA" id="ARBA00022989"/>
    </source>
</evidence>
<dbReference type="InterPro" id="IPR006722">
    <property type="entry name" value="Sedlin"/>
</dbReference>
<evidence type="ECO:0000313" key="11">
    <source>
        <dbReference type="EnsemblMetazoa" id="PPA06915.1"/>
    </source>
</evidence>
<dbReference type="SUPFAM" id="SSF56112">
    <property type="entry name" value="Protein kinase-like (PK-like)"/>
    <property type="match status" value="1"/>
</dbReference>
<dbReference type="SUPFAM" id="SSF52833">
    <property type="entry name" value="Thioredoxin-like"/>
    <property type="match status" value="1"/>
</dbReference>
<evidence type="ECO:0000256" key="2">
    <source>
        <dbReference type="ARBA" id="ARBA00004556"/>
    </source>
</evidence>
<dbReference type="InterPro" id="IPR000612">
    <property type="entry name" value="PMP3"/>
</dbReference>
<feature type="region of interest" description="Disordered" evidence="9">
    <location>
        <begin position="1268"/>
        <end position="1310"/>
    </location>
</feature>
<keyword evidence="6" id="KW-0813">Transport</keyword>
<dbReference type="CDD" id="cd14825">
    <property type="entry name" value="TRAPPC2_sedlin"/>
    <property type="match status" value="1"/>
</dbReference>
<feature type="compositionally biased region" description="Basic residues" evidence="9">
    <location>
        <begin position="1301"/>
        <end position="1310"/>
    </location>
</feature>
<evidence type="ECO:0000256" key="4">
    <source>
        <dbReference type="ARBA" id="ARBA00009530"/>
    </source>
</evidence>
<dbReference type="GO" id="GO:0006888">
    <property type="term" value="P:endoplasmic reticulum to Golgi vesicle-mediated transport"/>
    <property type="evidence" value="ECO:0000318"/>
    <property type="project" value="GO_Central"/>
</dbReference>
<dbReference type="Pfam" id="PF01679">
    <property type="entry name" value="Pmp3"/>
    <property type="match status" value="1"/>
</dbReference>
<feature type="compositionally biased region" description="Polar residues" evidence="9">
    <location>
        <begin position="277"/>
        <end position="291"/>
    </location>
</feature>
<proteinExistence type="inferred from homology"/>
<dbReference type="SMART" id="SM00220">
    <property type="entry name" value="S_TKc"/>
    <property type="match status" value="1"/>
</dbReference>
<dbReference type="Gene3D" id="1.10.510.10">
    <property type="entry name" value="Transferase(Phosphotransferase) domain 1"/>
    <property type="match status" value="1"/>
</dbReference>
<evidence type="ECO:0000256" key="3">
    <source>
        <dbReference type="ARBA" id="ARBA00006626"/>
    </source>
</evidence>
<dbReference type="GO" id="GO:0005634">
    <property type="term" value="C:nucleus"/>
    <property type="evidence" value="ECO:0000318"/>
    <property type="project" value="GO_Central"/>
</dbReference>
<reference evidence="11" key="2">
    <citation type="submission" date="2022-06" db="UniProtKB">
        <authorList>
            <consortium name="EnsemblMetazoa"/>
        </authorList>
    </citation>
    <scope>IDENTIFICATION</scope>
    <source>
        <strain evidence="11">PS312</strain>
    </source>
</reference>
<dbReference type="Gene3D" id="3.30.450.70">
    <property type="match status" value="1"/>
</dbReference>
<evidence type="ECO:0000256" key="8">
    <source>
        <dbReference type="ARBA" id="ARBA00023136"/>
    </source>
</evidence>
<evidence type="ECO:0000256" key="9">
    <source>
        <dbReference type="SAM" id="MobiDB-lite"/>
    </source>
</evidence>
<keyword evidence="12" id="KW-1185">Reference proteome</keyword>
<feature type="region of interest" description="Disordered" evidence="9">
    <location>
        <begin position="197"/>
        <end position="223"/>
    </location>
</feature>
<dbReference type="InterPro" id="IPR000719">
    <property type="entry name" value="Prot_kinase_dom"/>
</dbReference>
<evidence type="ECO:0000256" key="6">
    <source>
        <dbReference type="ARBA" id="ARBA00022892"/>
    </source>
</evidence>
<dbReference type="Pfam" id="PF00069">
    <property type="entry name" value="Pkinase"/>
    <property type="match status" value="1"/>
</dbReference>
<dbReference type="PROSITE" id="PS00108">
    <property type="entry name" value="PROTEIN_KINASE_ST"/>
    <property type="match status" value="1"/>
</dbReference>
<comment type="subcellular location">
    <subcellularLocation>
        <location evidence="2">Cytoplasm</location>
        <location evidence="2">Perinuclear region</location>
    </subcellularLocation>
    <subcellularLocation>
        <location evidence="1">Membrane</location>
    </subcellularLocation>
</comment>
<feature type="region of interest" description="Disordered" evidence="9">
    <location>
        <begin position="256"/>
        <end position="293"/>
    </location>
</feature>
<gene>
    <name evidence="11" type="primary">WBGene00096469</name>
</gene>
<evidence type="ECO:0000256" key="10">
    <source>
        <dbReference type="SAM" id="Phobius"/>
    </source>
</evidence>
<keyword evidence="7 10" id="KW-1133">Transmembrane helix</keyword>
<dbReference type="PANTHER" id="PTHR12403">
    <property type="entry name" value="TRAFFICKING PROTEIN PARTICLE COMPLEX SUBUNIT 2"/>
    <property type="match status" value="1"/>
</dbReference>
<dbReference type="EnsemblMetazoa" id="PPA06915.1">
    <property type="protein sequence ID" value="PPA06915.1"/>
    <property type="gene ID" value="WBGene00096469"/>
</dbReference>
<dbReference type="PROSITE" id="PS51352">
    <property type="entry name" value="THIOREDOXIN_2"/>
    <property type="match status" value="1"/>
</dbReference>
<dbReference type="Proteomes" id="UP000005239">
    <property type="component" value="Unassembled WGS sequence"/>
</dbReference>
<name>A0A2A6B4W8_PRIPA</name>
<dbReference type="Gene3D" id="3.40.30.10">
    <property type="entry name" value="Glutaredoxin"/>
    <property type="match status" value="1"/>
</dbReference>
<dbReference type="GO" id="GO:0004672">
    <property type="term" value="F:protein kinase activity"/>
    <property type="evidence" value="ECO:0007669"/>
    <property type="project" value="InterPro"/>
</dbReference>
<sequence>MSKEFYFVIVGRNDQPLYEIEFPISDKNRKRDDNRHLNQFIAHAALDVIDEHSLINNQMYLKFFCSLIIQALWVVDKFNEWFVSAFVTASRIRFVMLHTAKNDEGIRLFFQEMYETYIKLSMNPFYAADSPIQSTSFDQKATLYGRKYLPIAVLLHSGCDINLCINIVLWVLGLIPGILHAIYVIFYYNPPNTASSNRRMNQGSSAATHDSGPNNNDNSEVADWEIINDSTFTNEEIMEKYRESINKVVENEADAIPPISFGHNPNQPPPIDDPHSHTCTSCAANGGPSTYPQQLPQQPLPGVPPNAPVGYSFYSTIYPGTYLSPSPVYSSVTYTSPTPLYADPAWANLLRINAALDNPPALTPEQEARYKAASESIKAEYGGKFPFETEDDESINLFMRSLLSQYQAAHSSLAVQSNGIHPHPPPPSATGAGPSTIPILLPPLPVLPPLQPPKPPAVFKEELEYVQFKELERRVIHAYASKYRNGYASSHPSTVYTQPGGMAAPTASSGQPKMNGIRSPSSSFRRPFNPVTPTPHQNRIISEAIIYVQARWPVGCKEKECVHLSEQDMPPSVSYSQFTQILPNFLARFGEPLASFLTVLSCFIQDEMEKKDITTLNLMSHGATELSNEDAPNWERILRGDPPDQPHHFTKERDEQMRGTMEAQGIVLPHYTSPQDLLNKLVLYQCYYGVESIAPSIAFNPLTGQPLTFDEITRPIAPPPELIPIYPNAKQFRYGPSNAMFTDFEKKKKFEFLELSDDEESDEAGGLHSLPVSIKREYVLGAGSFGTVYEGCVVPLEKANKNDVDMESDDKKVAIKDNFESALEAHPQYQVPEDWDAKPVKVLVGKNFKEVDKNSGKGQLVKFYATWCGQCKSLVPVWEELGEKDHRGGQEGGTHRVVSTLRQCMGFPAIVQFEGFTESPFNTVNPSQHAFIVMELMGCNLLEYVKKQDPHRLSELHAKVIIRQIQAALNFLHCRGISHCDLKPTNILLNDKSTTLPQIKLCDFGHVRFYGDSISEMEICEQTGGLGVANNRGYRAPEHATAQGFAPELDLYALGAVSYFIMTGFIPNLTAPRNPIPNQAQPVQKRKGKKAKKMEDPVEFHPVPSRVAETPGVALPPYDERMLPEEQIFDLMEEPSLWPYPSKLSYHFCKEHMRVDHTRRINLRDSMDHEWLSGFEMYSMLRRLECKMGLFRPSERHLTTVMDDVNYQRGMLYMSANPSLNLPFSSSGGDPSNGSAALLNLYSREVDYTNLYAASNLRPPDLAPLSFDNSVRGAPSGPPPTIPRPVSPIPIPVHEPSTKKTNGKTKKKSK</sequence>
<accession>A0A8R1YB62</accession>
<protein>
    <submittedName>
        <fullName evidence="11">Sedl-1</fullName>
    </submittedName>
</protein>
<dbReference type="GO" id="GO:0005737">
    <property type="term" value="C:cytoplasm"/>
    <property type="evidence" value="ECO:0000318"/>
    <property type="project" value="GO_Central"/>
</dbReference>
<dbReference type="OrthoDB" id="10252102at2759"/>
<reference evidence="12" key="1">
    <citation type="journal article" date="2008" name="Nat. Genet.">
        <title>The Pristionchus pacificus genome provides a unique perspective on nematode lifestyle and parasitism.</title>
        <authorList>
            <person name="Dieterich C."/>
            <person name="Clifton S.W."/>
            <person name="Schuster L.N."/>
            <person name="Chinwalla A."/>
            <person name="Delehaunty K."/>
            <person name="Dinkelacker I."/>
            <person name="Fulton L."/>
            <person name="Fulton R."/>
            <person name="Godfrey J."/>
            <person name="Minx P."/>
            <person name="Mitreva M."/>
            <person name="Roeseler W."/>
            <person name="Tian H."/>
            <person name="Witte H."/>
            <person name="Yang S.P."/>
            <person name="Wilson R.K."/>
            <person name="Sommer R.J."/>
        </authorList>
    </citation>
    <scope>NUCLEOTIDE SEQUENCE [LARGE SCALE GENOMIC DNA]</scope>
    <source>
        <strain evidence="12">PS312</strain>
    </source>
</reference>
<dbReference type="InterPro" id="IPR011009">
    <property type="entry name" value="Kinase-like_dom_sf"/>
</dbReference>
<keyword evidence="6" id="KW-0931">ER-Golgi transport</keyword>
<feature type="transmembrane region" description="Helical" evidence="10">
    <location>
        <begin position="167"/>
        <end position="188"/>
    </location>
</feature>
<dbReference type="Pfam" id="PF04628">
    <property type="entry name" value="Sedlin_N"/>
    <property type="match status" value="1"/>
</dbReference>
<evidence type="ECO:0000313" key="12">
    <source>
        <dbReference type="Proteomes" id="UP000005239"/>
    </source>
</evidence>
<accession>A0A2A6B4W8</accession>
<dbReference type="GO" id="GO:0016020">
    <property type="term" value="C:membrane"/>
    <property type="evidence" value="ECO:0007669"/>
    <property type="project" value="UniProtKB-SubCell"/>
</dbReference>
<evidence type="ECO:0000256" key="5">
    <source>
        <dbReference type="ARBA" id="ARBA00022692"/>
    </source>
</evidence>
<feature type="compositionally biased region" description="Pro residues" evidence="9">
    <location>
        <begin position="1276"/>
        <end position="1293"/>
    </location>
</feature>
<feature type="compositionally biased region" description="Polar residues" evidence="9">
    <location>
        <begin position="197"/>
        <end position="219"/>
    </location>
</feature>
<evidence type="ECO:0000256" key="1">
    <source>
        <dbReference type="ARBA" id="ARBA00004370"/>
    </source>
</evidence>
<dbReference type="InterPro" id="IPR008271">
    <property type="entry name" value="Ser/Thr_kinase_AS"/>
</dbReference>
<keyword evidence="8 10" id="KW-0472">Membrane</keyword>
<comment type="similarity">
    <text evidence="3">Belongs to the TRAPP small subunits family. Sedlin subfamily.</text>
</comment>
<dbReference type="Pfam" id="PF00085">
    <property type="entry name" value="Thioredoxin"/>
    <property type="match status" value="1"/>
</dbReference>
<dbReference type="FunFam" id="3.40.30.10:FF:000549">
    <property type="entry name" value="Uncharacterized protein"/>
    <property type="match status" value="1"/>
</dbReference>
<dbReference type="InterPro" id="IPR011012">
    <property type="entry name" value="Longin-like_dom_sf"/>
</dbReference>
<comment type="similarity">
    <text evidence="4">Belongs to the UPF0057 (PMP3) family.</text>
</comment>
<dbReference type="GO" id="GO:0048471">
    <property type="term" value="C:perinuclear region of cytoplasm"/>
    <property type="evidence" value="ECO:0007669"/>
    <property type="project" value="UniProtKB-SubCell"/>
</dbReference>
<dbReference type="PROSITE" id="PS50011">
    <property type="entry name" value="PROTEIN_KINASE_DOM"/>
    <property type="match status" value="1"/>
</dbReference>
<dbReference type="SUPFAM" id="SSF64356">
    <property type="entry name" value="SNARE-like"/>
    <property type="match status" value="1"/>
</dbReference>
<dbReference type="InterPro" id="IPR013766">
    <property type="entry name" value="Thioredoxin_domain"/>
</dbReference>
<dbReference type="InterPro" id="IPR036249">
    <property type="entry name" value="Thioredoxin-like_sf"/>
</dbReference>
<feature type="region of interest" description="Disordered" evidence="9">
    <location>
        <begin position="1076"/>
        <end position="1097"/>
    </location>
</feature>
<feature type="region of interest" description="Disordered" evidence="9">
    <location>
        <begin position="502"/>
        <end position="533"/>
    </location>
</feature>
<feature type="region of interest" description="Disordered" evidence="9">
    <location>
        <begin position="416"/>
        <end position="435"/>
    </location>
</feature>